<sequence length="82" mass="9167">MEAPGEVNHCGTRANCISNFIQLYPHYLFPISSPMRCIWLGVIRSIACQAPVKINFQEQDAGTIFPGIIPITFAVTRIDPYL</sequence>
<comment type="caution">
    <text evidence="1">The sequence shown here is derived from an EMBL/GenBank/DDBJ whole genome shotgun (WGS) entry which is preliminary data.</text>
</comment>
<dbReference type="EMBL" id="JAGKQH010000004">
    <property type="protein sequence ID" value="KAG6601315.1"/>
    <property type="molecule type" value="Genomic_DNA"/>
</dbReference>
<gene>
    <name evidence="1" type="ORF">SDJN03_06548</name>
</gene>
<name>A0AAV6NRB1_9ROSI</name>
<accession>A0AAV6NRB1</accession>
<reference evidence="1 2" key="1">
    <citation type="journal article" date="2021" name="Hortic Res">
        <title>The domestication of Cucurbita argyrosperma as revealed by the genome of its wild relative.</title>
        <authorList>
            <person name="Barrera-Redondo J."/>
            <person name="Sanchez-de la Vega G."/>
            <person name="Aguirre-Liguori J.A."/>
            <person name="Castellanos-Morales G."/>
            <person name="Gutierrez-Guerrero Y.T."/>
            <person name="Aguirre-Dugua X."/>
            <person name="Aguirre-Planter E."/>
            <person name="Tenaillon M.I."/>
            <person name="Lira-Saade R."/>
            <person name="Eguiarte L.E."/>
        </authorList>
    </citation>
    <scope>NUCLEOTIDE SEQUENCE [LARGE SCALE GENOMIC DNA]</scope>
    <source>
        <strain evidence="1">JBR-2021</strain>
    </source>
</reference>
<organism evidence="1 2">
    <name type="scientific">Cucurbita argyrosperma subsp. sororia</name>
    <dbReference type="NCBI Taxonomy" id="37648"/>
    <lineage>
        <taxon>Eukaryota</taxon>
        <taxon>Viridiplantae</taxon>
        <taxon>Streptophyta</taxon>
        <taxon>Embryophyta</taxon>
        <taxon>Tracheophyta</taxon>
        <taxon>Spermatophyta</taxon>
        <taxon>Magnoliopsida</taxon>
        <taxon>eudicotyledons</taxon>
        <taxon>Gunneridae</taxon>
        <taxon>Pentapetalae</taxon>
        <taxon>rosids</taxon>
        <taxon>fabids</taxon>
        <taxon>Cucurbitales</taxon>
        <taxon>Cucurbitaceae</taxon>
        <taxon>Cucurbiteae</taxon>
        <taxon>Cucurbita</taxon>
    </lineage>
</organism>
<dbReference type="Proteomes" id="UP000685013">
    <property type="component" value="Chromosome 4"/>
</dbReference>
<proteinExistence type="predicted"/>
<feature type="non-terminal residue" evidence="1">
    <location>
        <position position="1"/>
    </location>
</feature>
<dbReference type="AlphaFoldDB" id="A0AAV6NRB1"/>
<protein>
    <submittedName>
        <fullName evidence="1">Uncharacterized protein</fullName>
    </submittedName>
</protein>
<evidence type="ECO:0000313" key="2">
    <source>
        <dbReference type="Proteomes" id="UP000685013"/>
    </source>
</evidence>
<evidence type="ECO:0000313" key="1">
    <source>
        <dbReference type="EMBL" id="KAG6601315.1"/>
    </source>
</evidence>
<keyword evidence="2" id="KW-1185">Reference proteome</keyword>